<name>A0A1T0CRG1_9GAMM</name>
<dbReference type="STRING" id="573983.B0681_05605"/>
<dbReference type="Proteomes" id="UP000190683">
    <property type="component" value="Unassembled WGS sequence"/>
</dbReference>
<keyword evidence="1" id="KW-0472">Membrane</keyword>
<proteinExistence type="predicted"/>
<dbReference type="EMBL" id="MUYV01000006">
    <property type="protein sequence ID" value="OOS24933.1"/>
    <property type="molecule type" value="Genomic_DNA"/>
</dbReference>
<sequence length="125" mass="14126">MQALVNALILVVVLAVFMLSVRWMPWVQKIWIKNGKWHTWRFMLIIMSLIIIQNIITNAFAKPIAAWLTTQGISFGAAYAVYALLVVMAVMLSQNTSKTSQTTPKWLGVGINVVLCVLMLSMPFW</sequence>
<reference evidence="2 3" key="1">
    <citation type="submission" date="2017-02" db="EMBL/GenBank/DDBJ databases">
        <title>Draft genome sequence of Moraxella porci CCUG 54912T type strain.</title>
        <authorList>
            <person name="Salva-Serra F."/>
            <person name="Engstrom-Jakobsson H."/>
            <person name="Thorell K."/>
            <person name="Jaen-Luchoro D."/>
            <person name="Gonzales-Siles L."/>
            <person name="Karlsson R."/>
            <person name="Yazdan S."/>
            <person name="Boulund F."/>
            <person name="Johnning A."/>
            <person name="Engstrand L."/>
            <person name="Kristiansson E."/>
            <person name="Moore E."/>
        </authorList>
    </citation>
    <scope>NUCLEOTIDE SEQUENCE [LARGE SCALE GENOMIC DNA]</scope>
    <source>
        <strain evidence="2 3">CCUG 54912</strain>
    </source>
</reference>
<feature type="transmembrane region" description="Helical" evidence="1">
    <location>
        <begin position="106"/>
        <end position="124"/>
    </location>
</feature>
<evidence type="ECO:0000256" key="1">
    <source>
        <dbReference type="SAM" id="Phobius"/>
    </source>
</evidence>
<keyword evidence="3" id="KW-1185">Reference proteome</keyword>
<evidence type="ECO:0000313" key="3">
    <source>
        <dbReference type="Proteomes" id="UP000190683"/>
    </source>
</evidence>
<accession>A0A1T0CRG1</accession>
<gene>
    <name evidence="2" type="ORF">B0681_05605</name>
</gene>
<evidence type="ECO:0000313" key="2">
    <source>
        <dbReference type="EMBL" id="OOS24933.1"/>
    </source>
</evidence>
<protein>
    <submittedName>
        <fullName evidence="2">Uncharacterized protein</fullName>
    </submittedName>
</protein>
<organism evidence="2 3">
    <name type="scientific">Moraxella porci DSM 25326</name>
    <dbReference type="NCBI Taxonomy" id="573983"/>
    <lineage>
        <taxon>Bacteria</taxon>
        <taxon>Pseudomonadati</taxon>
        <taxon>Pseudomonadota</taxon>
        <taxon>Gammaproteobacteria</taxon>
        <taxon>Moraxellales</taxon>
        <taxon>Moraxellaceae</taxon>
        <taxon>Moraxella</taxon>
    </lineage>
</organism>
<comment type="caution">
    <text evidence="2">The sequence shown here is derived from an EMBL/GenBank/DDBJ whole genome shotgun (WGS) entry which is preliminary data.</text>
</comment>
<dbReference type="RefSeq" id="WP_078317769.1">
    <property type="nucleotide sequence ID" value="NZ_MUYV01000006.1"/>
</dbReference>
<keyword evidence="1" id="KW-1133">Transmembrane helix</keyword>
<keyword evidence="1" id="KW-0812">Transmembrane</keyword>
<feature type="transmembrane region" description="Helical" evidence="1">
    <location>
        <begin position="39"/>
        <end position="61"/>
    </location>
</feature>
<feature type="transmembrane region" description="Helical" evidence="1">
    <location>
        <begin position="6"/>
        <end position="27"/>
    </location>
</feature>
<feature type="transmembrane region" description="Helical" evidence="1">
    <location>
        <begin position="73"/>
        <end position="94"/>
    </location>
</feature>
<dbReference type="AlphaFoldDB" id="A0A1T0CRG1"/>